<sequence length="179" mass="20311">MGLRGNIYSNVRGLGRSRKGCCACQRERMAAWEALPQVCRVRDFSFSASCSARRSDFRRLKLAFACLFISSLDSGLGILVPGRLFAMLEFELVQHRPLVVFLRQRRVCRWHSLSLKILHQHTPGVRVRHAQHVTYAPDGPLARKAPMGKNDMGADITNSIVHSRIHASYVCQRWGRAPR</sequence>
<evidence type="ECO:0000256" key="1">
    <source>
        <dbReference type="SAM" id="Phobius"/>
    </source>
</evidence>
<proteinExistence type="predicted"/>
<dbReference type="Proteomes" id="UP000076532">
    <property type="component" value="Unassembled WGS sequence"/>
</dbReference>
<keyword evidence="3" id="KW-1185">Reference proteome</keyword>
<dbReference type="EMBL" id="KV417575">
    <property type="protein sequence ID" value="KZP18135.1"/>
    <property type="molecule type" value="Genomic_DNA"/>
</dbReference>
<evidence type="ECO:0000313" key="3">
    <source>
        <dbReference type="Proteomes" id="UP000076532"/>
    </source>
</evidence>
<dbReference type="AlphaFoldDB" id="A0A166GSZ6"/>
<reference evidence="2 3" key="1">
    <citation type="journal article" date="2016" name="Mol. Biol. Evol.">
        <title>Comparative Genomics of Early-Diverging Mushroom-Forming Fungi Provides Insights into the Origins of Lignocellulose Decay Capabilities.</title>
        <authorList>
            <person name="Nagy L.G."/>
            <person name="Riley R."/>
            <person name="Tritt A."/>
            <person name="Adam C."/>
            <person name="Daum C."/>
            <person name="Floudas D."/>
            <person name="Sun H."/>
            <person name="Yadav J.S."/>
            <person name="Pangilinan J."/>
            <person name="Larsson K.H."/>
            <person name="Matsuura K."/>
            <person name="Barry K."/>
            <person name="Labutti K."/>
            <person name="Kuo R."/>
            <person name="Ohm R.A."/>
            <person name="Bhattacharya S.S."/>
            <person name="Shirouzu T."/>
            <person name="Yoshinaga Y."/>
            <person name="Martin F.M."/>
            <person name="Grigoriev I.V."/>
            <person name="Hibbett D.S."/>
        </authorList>
    </citation>
    <scope>NUCLEOTIDE SEQUENCE [LARGE SCALE GENOMIC DNA]</scope>
    <source>
        <strain evidence="2 3">CBS 109695</strain>
    </source>
</reference>
<keyword evidence="1" id="KW-0472">Membrane</keyword>
<accession>A0A166GSZ6</accession>
<keyword evidence="1" id="KW-0812">Transmembrane</keyword>
<protein>
    <submittedName>
        <fullName evidence="2">Uncharacterized protein</fullName>
    </submittedName>
</protein>
<organism evidence="2 3">
    <name type="scientific">Athelia psychrophila</name>
    <dbReference type="NCBI Taxonomy" id="1759441"/>
    <lineage>
        <taxon>Eukaryota</taxon>
        <taxon>Fungi</taxon>
        <taxon>Dikarya</taxon>
        <taxon>Basidiomycota</taxon>
        <taxon>Agaricomycotina</taxon>
        <taxon>Agaricomycetes</taxon>
        <taxon>Agaricomycetidae</taxon>
        <taxon>Atheliales</taxon>
        <taxon>Atheliaceae</taxon>
        <taxon>Athelia</taxon>
    </lineage>
</organism>
<gene>
    <name evidence="2" type="ORF">FIBSPDRAFT_600768</name>
</gene>
<evidence type="ECO:0000313" key="2">
    <source>
        <dbReference type="EMBL" id="KZP18135.1"/>
    </source>
</evidence>
<name>A0A166GSZ6_9AGAM</name>
<feature type="transmembrane region" description="Helical" evidence="1">
    <location>
        <begin position="62"/>
        <end position="86"/>
    </location>
</feature>
<keyword evidence="1" id="KW-1133">Transmembrane helix</keyword>